<evidence type="ECO:0000256" key="2">
    <source>
        <dbReference type="ARBA" id="ARBA00008973"/>
    </source>
</evidence>
<dbReference type="PANTHER" id="PTHR30429">
    <property type="entry name" value="D-METHIONINE-BINDING LIPOPROTEIN METQ"/>
    <property type="match status" value="1"/>
</dbReference>
<keyword evidence="5" id="KW-0564">Palmitate</keyword>
<keyword evidence="6 8" id="KW-0449">Lipoprotein</keyword>
<dbReference type="SUPFAM" id="SSF53850">
    <property type="entry name" value="Periplasmic binding protein-like II"/>
    <property type="match status" value="1"/>
</dbReference>
<name>A0ABN0A9W2_AERVM</name>
<keyword evidence="3 7" id="KW-0732">Signal</keyword>
<protein>
    <submittedName>
        <fullName evidence="8">NLPA lipoprotein</fullName>
    </submittedName>
</protein>
<dbReference type="Gene3D" id="3.40.190.10">
    <property type="entry name" value="Periplasmic binding protein-like II"/>
    <property type="match status" value="2"/>
</dbReference>
<evidence type="ECO:0000256" key="5">
    <source>
        <dbReference type="ARBA" id="ARBA00023139"/>
    </source>
</evidence>
<evidence type="ECO:0000256" key="1">
    <source>
        <dbReference type="ARBA" id="ARBA00004635"/>
    </source>
</evidence>
<dbReference type="Proteomes" id="UP000003764">
    <property type="component" value="Unassembled WGS sequence"/>
</dbReference>
<comment type="caution">
    <text evidence="8">The sequence shown here is derived from an EMBL/GenBank/DDBJ whole genome shotgun (WGS) entry which is preliminary data.</text>
</comment>
<accession>A0ABN0A9W2</accession>
<dbReference type="PANTHER" id="PTHR30429:SF0">
    <property type="entry name" value="METHIONINE-BINDING LIPOPROTEIN METQ"/>
    <property type="match status" value="1"/>
</dbReference>
<keyword evidence="4" id="KW-0472">Membrane</keyword>
<evidence type="ECO:0000256" key="4">
    <source>
        <dbReference type="ARBA" id="ARBA00023136"/>
    </source>
</evidence>
<comment type="similarity">
    <text evidence="2">Belongs to the NlpA lipoprotein family.</text>
</comment>
<proteinExistence type="inferred from homology"/>
<dbReference type="Pfam" id="PF03180">
    <property type="entry name" value="Lipoprotein_9"/>
    <property type="match status" value="1"/>
</dbReference>
<dbReference type="PROSITE" id="PS51257">
    <property type="entry name" value="PROKAR_LIPOPROTEIN"/>
    <property type="match status" value="1"/>
</dbReference>
<feature type="signal peptide" evidence="7">
    <location>
        <begin position="1"/>
        <end position="23"/>
    </location>
</feature>
<dbReference type="InterPro" id="IPR004872">
    <property type="entry name" value="Lipoprotein_NlpA"/>
</dbReference>
<gene>
    <name evidence="8" type="ORF">HMPREF0061_0636</name>
</gene>
<evidence type="ECO:0000313" key="9">
    <source>
        <dbReference type="Proteomes" id="UP000003764"/>
    </source>
</evidence>
<sequence length="276" mass="30017">MGEGFMKHFVKLGLLSLSATVLAACSSDSSEEITIRVATSPGPYSELFLDQVAPKLEEEGYTVEEIEFTDVRSVDVALQEGSVDLNVDQHSLYLANFNEEAGAELTAVTPVPTVPAGLFPGTKDDLVAVSSGDRVGIPDDPSNYTRALLVLEKAGWIKLNEDANLESLTVDDISENTAGIEIVPMQSATIPRTLEDLAYAIIPGSIAYDAGVDFSTMLLAEDVREDLLLQAVVSNPETVEEEWVQAVVDIYNSDEFQSQIEEINHNSDETYWIIPD</sequence>
<keyword evidence="9" id="KW-1185">Reference proteome</keyword>
<evidence type="ECO:0000256" key="6">
    <source>
        <dbReference type="ARBA" id="ARBA00023288"/>
    </source>
</evidence>
<evidence type="ECO:0000256" key="7">
    <source>
        <dbReference type="SAM" id="SignalP"/>
    </source>
</evidence>
<organism evidence="8 9">
    <name type="scientific">Aerococcus viridans (strain ATCC 11563 / DSM 20340 / CCUG 4311 / JCM 20461 / NBRC 12219 / NCTC 8251 / M1)</name>
    <dbReference type="NCBI Taxonomy" id="655812"/>
    <lineage>
        <taxon>Bacteria</taxon>
        <taxon>Bacillati</taxon>
        <taxon>Bacillota</taxon>
        <taxon>Bacilli</taxon>
        <taxon>Lactobacillales</taxon>
        <taxon>Aerococcaceae</taxon>
        <taxon>Aerococcus</taxon>
    </lineage>
</organism>
<evidence type="ECO:0000313" key="8">
    <source>
        <dbReference type="EMBL" id="EFG50031.1"/>
    </source>
</evidence>
<dbReference type="EMBL" id="ADNT01000051">
    <property type="protein sequence ID" value="EFG50031.1"/>
    <property type="molecule type" value="Genomic_DNA"/>
</dbReference>
<feature type="chain" id="PRO_5046018692" evidence="7">
    <location>
        <begin position="24"/>
        <end position="276"/>
    </location>
</feature>
<reference evidence="8 9" key="1">
    <citation type="submission" date="2010-04" db="EMBL/GenBank/DDBJ databases">
        <authorList>
            <person name="Muzny D."/>
            <person name="Qin X."/>
            <person name="Deng J."/>
            <person name="Jiang H."/>
            <person name="Liu Y."/>
            <person name="Qu J."/>
            <person name="Song X.-Z."/>
            <person name="Zhang L."/>
            <person name="Thornton R."/>
            <person name="Coyle M."/>
            <person name="Francisco L."/>
            <person name="Jackson L."/>
            <person name="Javaid M."/>
            <person name="Korchina V."/>
            <person name="Kovar C."/>
            <person name="Mata R."/>
            <person name="Mathew T."/>
            <person name="Ngo R."/>
            <person name="Nguyen L."/>
            <person name="Nguyen N."/>
            <person name="Okwuonu G."/>
            <person name="Ongeri F."/>
            <person name="Pham C."/>
            <person name="Simmons D."/>
            <person name="Wilczek-Boney K."/>
            <person name="Hale W."/>
            <person name="Jakkamsetti A."/>
            <person name="Pham P."/>
            <person name="Ruth R."/>
            <person name="San Lucas F."/>
            <person name="Warren J."/>
            <person name="Zhang J."/>
            <person name="Zhao Z."/>
            <person name="Zhou C."/>
            <person name="Zhu D."/>
            <person name="Lee S."/>
            <person name="Bess C."/>
            <person name="Blankenburg K."/>
            <person name="Forbes L."/>
            <person name="Fu Q."/>
            <person name="Gubbala S."/>
            <person name="Hirani K."/>
            <person name="Jayaseelan J.C."/>
            <person name="Lara F."/>
            <person name="Munidasa M."/>
            <person name="Palculict T."/>
            <person name="Patil S."/>
            <person name="Pu L.-L."/>
            <person name="Saada N."/>
            <person name="Tang L."/>
            <person name="Weissenberger G."/>
            <person name="Zhu Y."/>
            <person name="Hemphill L."/>
            <person name="Shang Y."/>
            <person name="Youmans B."/>
            <person name="Ayvaz T."/>
            <person name="Ross M."/>
            <person name="Santibanez J."/>
            <person name="Aqrawi P."/>
            <person name="Gross S."/>
            <person name="Joshi V."/>
            <person name="Fowler G."/>
            <person name="Nazareth L."/>
            <person name="Reid J."/>
            <person name="Worley K."/>
            <person name="Petrosino J."/>
            <person name="Highlander S."/>
            <person name="Gibbs R."/>
            <person name="Gibbs R."/>
        </authorList>
    </citation>
    <scope>NUCLEOTIDE SEQUENCE [LARGE SCALE GENOMIC DNA]</scope>
    <source>
        <strain evidence="8 9">ATCC 11563</strain>
    </source>
</reference>
<comment type="subcellular location">
    <subcellularLocation>
        <location evidence="1">Membrane</location>
        <topology evidence="1">Lipid-anchor</topology>
    </subcellularLocation>
</comment>
<evidence type="ECO:0000256" key="3">
    <source>
        <dbReference type="ARBA" id="ARBA00022729"/>
    </source>
</evidence>